<organism evidence="2 3">
    <name type="scientific">Aspergillus sclerotioniger CBS 115572</name>
    <dbReference type="NCBI Taxonomy" id="1450535"/>
    <lineage>
        <taxon>Eukaryota</taxon>
        <taxon>Fungi</taxon>
        <taxon>Dikarya</taxon>
        <taxon>Ascomycota</taxon>
        <taxon>Pezizomycotina</taxon>
        <taxon>Eurotiomycetes</taxon>
        <taxon>Eurotiomycetidae</taxon>
        <taxon>Eurotiales</taxon>
        <taxon>Aspergillaceae</taxon>
        <taxon>Aspergillus</taxon>
        <taxon>Aspergillus subgen. Circumdati</taxon>
    </lineage>
</organism>
<protein>
    <submittedName>
        <fullName evidence="2">Uncharacterized protein</fullName>
    </submittedName>
</protein>
<proteinExistence type="predicted"/>
<feature type="region of interest" description="Disordered" evidence="1">
    <location>
        <begin position="73"/>
        <end position="98"/>
    </location>
</feature>
<dbReference type="EMBL" id="MSFK01000002">
    <property type="protein sequence ID" value="PWY95602.1"/>
    <property type="molecule type" value="Genomic_DNA"/>
</dbReference>
<keyword evidence="3" id="KW-1185">Reference proteome</keyword>
<dbReference type="AlphaFoldDB" id="A0A317XD16"/>
<evidence type="ECO:0000256" key="1">
    <source>
        <dbReference type="SAM" id="MobiDB-lite"/>
    </source>
</evidence>
<gene>
    <name evidence="2" type="ORF">BO94DRAFT_541727</name>
</gene>
<accession>A0A317XD16</accession>
<comment type="caution">
    <text evidence="2">The sequence shown here is derived from an EMBL/GenBank/DDBJ whole genome shotgun (WGS) entry which is preliminary data.</text>
</comment>
<evidence type="ECO:0000313" key="3">
    <source>
        <dbReference type="Proteomes" id="UP000246702"/>
    </source>
</evidence>
<dbReference type="GeneID" id="37115195"/>
<evidence type="ECO:0000313" key="2">
    <source>
        <dbReference type="EMBL" id="PWY95602.1"/>
    </source>
</evidence>
<reference evidence="2 3" key="1">
    <citation type="submission" date="2016-12" db="EMBL/GenBank/DDBJ databases">
        <title>The genomes of Aspergillus section Nigri reveals drivers in fungal speciation.</title>
        <authorList>
            <consortium name="DOE Joint Genome Institute"/>
            <person name="Vesth T.C."/>
            <person name="Nybo J."/>
            <person name="Theobald S."/>
            <person name="Brandl J."/>
            <person name="Frisvad J.C."/>
            <person name="Nielsen K.F."/>
            <person name="Lyhne E.K."/>
            <person name="Kogle M.E."/>
            <person name="Kuo A."/>
            <person name="Riley R."/>
            <person name="Clum A."/>
            <person name="Nolan M."/>
            <person name="Lipzen A."/>
            <person name="Salamov A."/>
            <person name="Henrissat B."/>
            <person name="Wiebenga A."/>
            <person name="De Vries R.P."/>
            <person name="Grigoriev I.V."/>
            <person name="Mortensen U.H."/>
            <person name="Andersen M.R."/>
            <person name="Baker S.E."/>
        </authorList>
    </citation>
    <scope>NUCLEOTIDE SEQUENCE [LARGE SCALE GENOMIC DNA]</scope>
    <source>
        <strain evidence="2 3">CBS 115572</strain>
    </source>
</reference>
<name>A0A317XD16_9EURO</name>
<sequence length="152" mass="17231">MREFPTEAGEDSSRWYGVSSSRDAYSKPIVEGDRWPMIRLITRERLTQSKTGWRGTEDDDRYVRSRKAHGVQAEAWQDKKRIRPSASRSGGAGQDLNSQDEDMALNFRSCITESVMITHNSCKLFLGLAYFRTGAAHMAEQKAVTWNCFSGS</sequence>
<dbReference type="Proteomes" id="UP000246702">
    <property type="component" value="Unassembled WGS sequence"/>
</dbReference>
<feature type="region of interest" description="Disordered" evidence="1">
    <location>
        <begin position="1"/>
        <end position="21"/>
    </location>
</feature>
<dbReference type="RefSeq" id="XP_025472363.1">
    <property type="nucleotide sequence ID" value="XM_025613052.1"/>
</dbReference>